<evidence type="ECO:0000256" key="2">
    <source>
        <dbReference type="ARBA" id="ARBA00004496"/>
    </source>
</evidence>
<keyword evidence="10" id="KW-0862">Zinc</keyword>
<reference evidence="15" key="1">
    <citation type="submission" date="2021-08" db="EMBL/GenBank/DDBJ databases">
        <title>WGS assembly of Ceratopteris richardii.</title>
        <authorList>
            <person name="Marchant D.B."/>
            <person name="Chen G."/>
            <person name="Jenkins J."/>
            <person name="Shu S."/>
            <person name="Leebens-Mack J."/>
            <person name="Grimwood J."/>
            <person name="Schmutz J."/>
            <person name="Soltis P."/>
            <person name="Soltis D."/>
            <person name="Chen Z.-H."/>
        </authorList>
    </citation>
    <scope>NUCLEOTIDE SEQUENCE</scope>
    <source>
        <strain evidence="15">Whitten #5841</strain>
        <tissue evidence="15">Leaf</tissue>
    </source>
</reference>
<dbReference type="EMBL" id="CM035440">
    <property type="protein sequence ID" value="KAH7282650.1"/>
    <property type="molecule type" value="Genomic_DNA"/>
</dbReference>
<dbReference type="Pfam" id="PF23202">
    <property type="entry name" value="PAH_ZNF598"/>
    <property type="match status" value="1"/>
</dbReference>
<protein>
    <recommendedName>
        <fullName evidence="4">RING-type E3 ubiquitin transferase</fullName>
        <ecNumber evidence="4">2.3.2.27</ecNumber>
    </recommendedName>
</protein>
<dbReference type="GO" id="GO:0043022">
    <property type="term" value="F:ribosome binding"/>
    <property type="evidence" value="ECO:0007669"/>
    <property type="project" value="TreeGrafter"/>
</dbReference>
<evidence type="ECO:0000256" key="8">
    <source>
        <dbReference type="ARBA" id="ARBA00022723"/>
    </source>
</evidence>
<feature type="compositionally biased region" description="Basic and acidic residues" evidence="13">
    <location>
        <begin position="298"/>
        <end position="316"/>
    </location>
</feature>
<evidence type="ECO:0000256" key="5">
    <source>
        <dbReference type="ARBA" id="ARBA00022490"/>
    </source>
</evidence>
<feature type="compositionally biased region" description="Polar residues" evidence="13">
    <location>
        <begin position="463"/>
        <end position="501"/>
    </location>
</feature>
<evidence type="ECO:0000256" key="4">
    <source>
        <dbReference type="ARBA" id="ARBA00012483"/>
    </source>
</evidence>
<dbReference type="OMA" id="SYWFHED"/>
<dbReference type="GO" id="GO:0008270">
    <property type="term" value="F:zinc ion binding"/>
    <property type="evidence" value="ECO:0007669"/>
    <property type="project" value="UniProtKB-KW"/>
</dbReference>
<dbReference type="InterPro" id="IPR041888">
    <property type="entry name" value="RING-HC_ZNF598/HEL2"/>
</dbReference>
<feature type="region of interest" description="Disordered" evidence="13">
    <location>
        <begin position="595"/>
        <end position="619"/>
    </location>
</feature>
<keyword evidence="6" id="KW-0597">Phosphoprotein</keyword>
<evidence type="ECO:0000313" key="15">
    <source>
        <dbReference type="EMBL" id="KAH7282652.1"/>
    </source>
</evidence>
<dbReference type="EMBL" id="CM035440">
    <property type="protein sequence ID" value="KAH7282649.1"/>
    <property type="molecule type" value="Genomic_DNA"/>
</dbReference>
<sequence length="781" mass="86526">MEDCCAVCAEPLEWVGYGPCGHRDVCSVCIARLRFVIGDKQCCICKQECPSVFVTKALGDYTKIIDNFEDLARRRDLWHDSNIQATFDDENHYKMIKNMCRLSCSVCEAAESPAKEFVKKGHVFRDLNQLRRHLLNIHKVHMCGLCLEGRKVFICEQKLYTKKQLDRHLQSGTSEVDLNDEDRGWFRGHPLCNFCHSRFYGDNELYRHMSTEHYTCHICQRLHPGQYDYYNNYDDLEAHFRHDHSLCEHPDCLSKKFVVFSSDAELKRHNALAHGGNMSRAQRNAALQIPVSFQYRRPGQDNRRGSDRPFRRHEAYSDDQQLGDFGSANQTQHVNDDVVHVDSTQDFPHFQISEMYSSVSTLASSIATTEAASSTTVEPSRYLAAVSGAGPSSLRNSAFPPLQSAFPPLSGSEPRQQARGPQVSMASVLGGGGKKRLPQKVKQSQVVRSLSRSSAPQPEDTSEWPQVSASQKHQTENQAVKQLSRVSSEPSINGHLSSSDADGNATLMDGEELRAANKALRESIQAVLEGDDDRYNEFKFISAKFRSGAIDVNTYLQEVKGFGLLHLVPQLAMLCPDAKKKGDLLNVYHRQLVSNQGSESHASSSGSSQDEDGEETKKLVSGKISTLRLTDRGGGSSEGNDVEVLSKDGYRDLKGNKSYYSAANGSNLQNKPAKVLVKAKKTLDVQLFRPADLSLPQVRGGIVTCNVCTLEMPEGSTHCNACGTSLVQDSKTGGSDLLSKDKKKSKKVTKLRMGDGSAALLLDSRSKTWDINGGGGAWANK</sequence>
<dbReference type="InterPro" id="IPR057634">
    <property type="entry name" value="PAH_ZNF598/HEL2"/>
</dbReference>
<dbReference type="InterPro" id="IPR013087">
    <property type="entry name" value="Znf_C2H2_type"/>
</dbReference>
<name>A0A8T2QEX9_CERRI</name>
<gene>
    <name evidence="15" type="ORF">KP509_35G041900</name>
</gene>
<dbReference type="Pfam" id="PF23230">
    <property type="entry name" value="zf-C2H2_13"/>
    <property type="match status" value="1"/>
</dbReference>
<dbReference type="EMBL" id="CM035440">
    <property type="protein sequence ID" value="KAH7282652.1"/>
    <property type="molecule type" value="Genomic_DNA"/>
</dbReference>
<dbReference type="EMBL" id="CM035440">
    <property type="protein sequence ID" value="KAH7282651.1"/>
    <property type="molecule type" value="Genomic_DNA"/>
</dbReference>
<dbReference type="EC" id="2.3.2.27" evidence="4"/>
<dbReference type="InterPro" id="IPR001841">
    <property type="entry name" value="Znf_RING"/>
</dbReference>
<keyword evidence="8" id="KW-0479">Metal-binding</keyword>
<evidence type="ECO:0000256" key="13">
    <source>
        <dbReference type="SAM" id="MobiDB-lite"/>
    </source>
</evidence>
<organism evidence="15 16">
    <name type="scientific">Ceratopteris richardii</name>
    <name type="common">Triangle waterfern</name>
    <dbReference type="NCBI Taxonomy" id="49495"/>
    <lineage>
        <taxon>Eukaryota</taxon>
        <taxon>Viridiplantae</taxon>
        <taxon>Streptophyta</taxon>
        <taxon>Embryophyta</taxon>
        <taxon>Tracheophyta</taxon>
        <taxon>Polypodiopsida</taxon>
        <taxon>Polypodiidae</taxon>
        <taxon>Polypodiales</taxon>
        <taxon>Pteridineae</taxon>
        <taxon>Pteridaceae</taxon>
        <taxon>Parkerioideae</taxon>
        <taxon>Ceratopteris</taxon>
    </lineage>
</organism>
<comment type="caution">
    <text evidence="15">The sequence shown here is derived from an EMBL/GenBank/DDBJ whole genome shotgun (WGS) entry which is preliminary data.</text>
</comment>
<evidence type="ECO:0000256" key="10">
    <source>
        <dbReference type="ARBA" id="ARBA00022833"/>
    </source>
</evidence>
<dbReference type="PANTHER" id="PTHR22938:SF0">
    <property type="entry name" value="E3 UBIQUITIN-PROTEIN LIGASE ZNF598"/>
    <property type="match status" value="1"/>
</dbReference>
<dbReference type="GO" id="GO:0061630">
    <property type="term" value="F:ubiquitin protein ligase activity"/>
    <property type="evidence" value="ECO:0007669"/>
    <property type="project" value="UniProtKB-EC"/>
</dbReference>
<feature type="region of interest" description="Disordered" evidence="13">
    <location>
        <begin position="388"/>
        <end position="505"/>
    </location>
</feature>
<evidence type="ECO:0000256" key="6">
    <source>
        <dbReference type="ARBA" id="ARBA00022553"/>
    </source>
</evidence>
<keyword evidence="5" id="KW-0963">Cytoplasm</keyword>
<dbReference type="EMBL" id="CM035440">
    <property type="protein sequence ID" value="KAH7282653.1"/>
    <property type="molecule type" value="Genomic_DNA"/>
</dbReference>
<evidence type="ECO:0000313" key="16">
    <source>
        <dbReference type="Proteomes" id="UP000825935"/>
    </source>
</evidence>
<dbReference type="AlphaFoldDB" id="A0A8T2QEX9"/>
<keyword evidence="9 12" id="KW-0863">Zinc-finger</keyword>
<dbReference type="OrthoDB" id="3838338at2759"/>
<evidence type="ECO:0000256" key="3">
    <source>
        <dbReference type="ARBA" id="ARBA00004906"/>
    </source>
</evidence>
<dbReference type="Proteomes" id="UP000825935">
    <property type="component" value="Chromosome 35"/>
</dbReference>
<dbReference type="InterPro" id="IPR056437">
    <property type="entry name" value="Znf-C2H2_ZNF598/HEL2"/>
</dbReference>
<keyword evidence="16" id="KW-1185">Reference proteome</keyword>
<dbReference type="GO" id="GO:0072344">
    <property type="term" value="P:rescue of stalled ribosome"/>
    <property type="evidence" value="ECO:0007669"/>
    <property type="project" value="InterPro"/>
</dbReference>
<dbReference type="GO" id="GO:0005737">
    <property type="term" value="C:cytoplasm"/>
    <property type="evidence" value="ECO:0007669"/>
    <property type="project" value="UniProtKB-SubCell"/>
</dbReference>
<evidence type="ECO:0000256" key="7">
    <source>
        <dbReference type="ARBA" id="ARBA00022679"/>
    </source>
</evidence>
<evidence type="ECO:0000259" key="14">
    <source>
        <dbReference type="PROSITE" id="PS50089"/>
    </source>
</evidence>
<evidence type="ECO:0000256" key="9">
    <source>
        <dbReference type="ARBA" id="ARBA00022771"/>
    </source>
</evidence>
<keyword evidence="7" id="KW-0808">Transferase</keyword>
<dbReference type="SMART" id="SM00355">
    <property type="entry name" value="ZnF_C2H2"/>
    <property type="match status" value="4"/>
</dbReference>
<feature type="compositionally biased region" description="Low complexity" evidence="13">
    <location>
        <begin position="440"/>
        <end position="454"/>
    </location>
</feature>
<comment type="catalytic activity">
    <reaction evidence="1">
        <text>S-ubiquitinyl-[E2 ubiquitin-conjugating enzyme]-L-cysteine + [acceptor protein]-L-lysine = [E2 ubiquitin-conjugating enzyme]-L-cysteine + N(6)-ubiquitinyl-[acceptor protein]-L-lysine.</text>
        <dbReference type="EC" id="2.3.2.27"/>
    </reaction>
</comment>
<dbReference type="InterPro" id="IPR044288">
    <property type="entry name" value="ZNF598/HEL2"/>
</dbReference>
<dbReference type="PANTHER" id="PTHR22938">
    <property type="entry name" value="ZINC FINGER PROTEIN 598"/>
    <property type="match status" value="1"/>
</dbReference>
<evidence type="ECO:0000256" key="12">
    <source>
        <dbReference type="PROSITE-ProRule" id="PRU00175"/>
    </source>
</evidence>
<evidence type="ECO:0000256" key="1">
    <source>
        <dbReference type="ARBA" id="ARBA00000900"/>
    </source>
</evidence>
<comment type="subcellular location">
    <subcellularLocation>
        <location evidence="2">Cytoplasm</location>
    </subcellularLocation>
</comment>
<dbReference type="PROSITE" id="PS50089">
    <property type="entry name" value="ZF_RING_2"/>
    <property type="match status" value="1"/>
</dbReference>
<feature type="region of interest" description="Disordered" evidence="13">
    <location>
        <begin position="294"/>
        <end position="329"/>
    </location>
</feature>
<dbReference type="GO" id="GO:0016567">
    <property type="term" value="P:protein ubiquitination"/>
    <property type="evidence" value="ECO:0007669"/>
    <property type="project" value="TreeGrafter"/>
</dbReference>
<accession>A0A8T2QEX9</accession>
<feature type="domain" description="RING-type" evidence="14">
    <location>
        <begin position="5"/>
        <end position="46"/>
    </location>
</feature>
<comment type="similarity">
    <text evidence="11">Belongs to the ZNF598/HEL2 family.</text>
</comment>
<comment type="pathway">
    <text evidence="3">Protein modification; protein ubiquitination.</text>
</comment>
<dbReference type="CDD" id="cd16615">
    <property type="entry name" value="RING-HC_ZNF598"/>
    <property type="match status" value="1"/>
</dbReference>
<evidence type="ECO:0000256" key="11">
    <source>
        <dbReference type="ARBA" id="ARBA00035113"/>
    </source>
</evidence>
<dbReference type="PROSITE" id="PS00028">
    <property type="entry name" value="ZINC_FINGER_C2H2_1"/>
    <property type="match status" value="1"/>
</dbReference>
<feature type="compositionally biased region" description="Low complexity" evidence="13">
    <location>
        <begin position="595"/>
        <end position="608"/>
    </location>
</feature>
<proteinExistence type="inferred from homology"/>